<proteinExistence type="inferred from homology"/>
<dbReference type="RefSeq" id="XP_035866020.1">
    <property type="nucleotide sequence ID" value="XM_036010127.1"/>
</dbReference>
<feature type="chain" id="PRO_5044656735" evidence="10">
    <location>
        <begin position="22"/>
        <end position="75"/>
    </location>
</feature>
<dbReference type="InterPro" id="IPR028060">
    <property type="entry name" value="Defensin_big_dom"/>
</dbReference>
<dbReference type="PANTHER" id="PTHR47902">
    <property type="entry name" value="BETA-DEFENSIN 119"/>
    <property type="match status" value="1"/>
</dbReference>
<evidence type="ECO:0000313" key="13">
    <source>
        <dbReference type="Proteomes" id="UP000504628"/>
    </source>
</evidence>
<gene>
    <name evidence="15" type="primary">DEFB119</name>
    <name evidence="12" type="ORF">HJG60_003743</name>
</gene>
<evidence type="ECO:0000256" key="4">
    <source>
        <dbReference type="ARBA" id="ARBA00022525"/>
    </source>
</evidence>
<feature type="domain" description="Big defensin" evidence="11">
    <location>
        <begin position="3"/>
        <end position="50"/>
    </location>
</feature>
<dbReference type="GO" id="GO:0050830">
    <property type="term" value="P:defense response to Gram-positive bacterium"/>
    <property type="evidence" value="ECO:0007669"/>
    <property type="project" value="InterPro"/>
</dbReference>
<evidence type="ECO:0000313" key="12">
    <source>
        <dbReference type="EMBL" id="KAF6087779.1"/>
    </source>
</evidence>
<dbReference type="GO" id="GO:0005576">
    <property type="term" value="C:extracellular region"/>
    <property type="evidence" value="ECO:0007669"/>
    <property type="project" value="UniProtKB-SubCell"/>
</dbReference>
<sequence length="75" mass="8847">MKPLFLLFLAILLATEPVVSGKRQILRCMGDKGICRTSCKKTEHPYLYCRDYRSCCLQSYMRINMFSTEDDSDWR</sequence>
<evidence type="ECO:0000256" key="1">
    <source>
        <dbReference type="ARBA" id="ARBA00002878"/>
    </source>
</evidence>
<evidence type="ECO:0000256" key="10">
    <source>
        <dbReference type="SAM" id="SignalP"/>
    </source>
</evidence>
<evidence type="ECO:0000256" key="9">
    <source>
        <dbReference type="ARBA" id="ARBA00023157"/>
    </source>
</evidence>
<evidence type="ECO:0000256" key="2">
    <source>
        <dbReference type="ARBA" id="ARBA00004613"/>
    </source>
</evidence>
<dbReference type="GO" id="GO:0061760">
    <property type="term" value="P:antifungal innate immune response"/>
    <property type="evidence" value="ECO:0007669"/>
    <property type="project" value="TreeGrafter"/>
</dbReference>
<dbReference type="GO" id="GO:0050829">
    <property type="term" value="P:defense response to Gram-negative bacterium"/>
    <property type="evidence" value="ECO:0007669"/>
    <property type="project" value="InterPro"/>
</dbReference>
<dbReference type="Pfam" id="PF14862">
    <property type="entry name" value="Defensin_big"/>
    <property type="match status" value="1"/>
</dbReference>
<reference evidence="15" key="2">
    <citation type="submission" date="2025-04" db="UniProtKB">
        <authorList>
            <consortium name="RefSeq"/>
        </authorList>
    </citation>
    <scope>IDENTIFICATION</scope>
    <source>
        <tissue evidence="15">Muscle</tissue>
    </source>
</reference>
<evidence type="ECO:0000313" key="15">
    <source>
        <dbReference type="RefSeq" id="XP_035866020.1"/>
    </source>
</evidence>
<evidence type="ECO:0000256" key="7">
    <source>
        <dbReference type="ARBA" id="ARBA00022940"/>
    </source>
</evidence>
<organism evidence="13 15">
    <name type="scientific">Phyllostomus discolor</name>
    <name type="common">pale spear-nosed bat</name>
    <dbReference type="NCBI Taxonomy" id="89673"/>
    <lineage>
        <taxon>Eukaryota</taxon>
        <taxon>Metazoa</taxon>
        <taxon>Chordata</taxon>
        <taxon>Craniata</taxon>
        <taxon>Vertebrata</taxon>
        <taxon>Euteleostomi</taxon>
        <taxon>Mammalia</taxon>
        <taxon>Eutheria</taxon>
        <taxon>Laurasiatheria</taxon>
        <taxon>Chiroptera</taxon>
        <taxon>Yangochiroptera</taxon>
        <taxon>Phyllostomidae</taxon>
        <taxon>Phyllostominae</taxon>
        <taxon>Phyllostomus</taxon>
    </lineage>
</organism>
<dbReference type="GeneID" id="118496909"/>
<keyword evidence="5" id="KW-0929">Antimicrobial</keyword>
<comment type="subcellular location">
    <subcellularLocation>
        <location evidence="2">Secreted</location>
    </subcellularLocation>
</comment>
<dbReference type="Proteomes" id="UP000504628">
    <property type="component" value="Chromosome 9"/>
</dbReference>
<evidence type="ECO:0000256" key="8">
    <source>
        <dbReference type="ARBA" id="ARBA00023022"/>
    </source>
</evidence>
<dbReference type="Proteomes" id="UP000664940">
    <property type="component" value="Unassembled WGS sequence"/>
</dbReference>
<keyword evidence="4" id="KW-0964">Secreted</keyword>
<evidence type="ECO:0000313" key="14">
    <source>
        <dbReference type="Proteomes" id="UP000664940"/>
    </source>
</evidence>
<dbReference type="AlphaFoldDB" id="A0A7E6CGE4"/>
<reference evidence="12 14" key="1">
    <citation type="journal article" date="2020" name="Nature">
        <title>Six reference-quality genomes reveal evolution of bat adaptations.</title>
        <authorList>
            <person name="Jebb D."/>
            <person name="Huang Z."/>
            <person name="Pippel M."/>
            <person name="Hughes G.M."/>
            <person name="Lavrichenko K."/>
            <person name="Devanna P."/>
            <person name="Winkler S."/>
            <person name="Jermiin L.S."/>
            <person name="Skirmuntt E.C."/>
            <person name="Katzourakis A."/>
            <person name="Burkitt-Gray L."/>
            <person name="Ray D.A."/>
            <person name="Sullivan K.A.M."/>
            <person name="Roscito J.G."/>
            <person name="Kirilenko B.M."/>
            <person name="Davalos L.M."/>
            <person name="Corthals A.P."/>
            <person name="Power M.L."/>
            <person name="Jones G."/>
            <person name="Ransome R.D."/>
            <person name="Dechmann D.K.N."/>
            <person name="Locatelli A.G."/>
            <person name="Puechmaille S.J."/>
            <person name="Fedrigo O."/>
            <person name="Jarvis E.D."/>
            <person name="Hiller M."/>
            <person name="Vernes S.C."/>
            <person name="Myers E.W."/>
            <person name="Teeling E.C."/>
        </authorList>
    </citation>
    <scope>NUCLEOTIDE SEQUENCE [LARGE SCALE GENOMIC DNA]</scope>
    <source>
        <strain evidence="12">Bat1K_MPI-CBG_1</strain>
    </source>
</reference>
<comment type="function">
    <text evidence="1">Has antibacterial activity.</text>
</comment>
<accession>A0A7E6CGE4</accession>
<dbReference type="PANTHER" id="PTHR47902:SF1">
    <property type="entry name" value="BETA-DEFENSIN 119"/>
    <property type="match status" value="1"/>
</dbReference>
<keyword evidence="13" id="KW-1185">Reference proteome</keyword>
<dbReference type="CTD" id="245932"/>
<dbReference type="GO" id="GO:0001530">
    <property type="term" value="F:lipopolysaccharide binding"/>
    <property type="evidence" value="ECO:0007669"/>
    <property type="project" value="TreeGrafter"/>
</dbReference>
<keyword evidence="9" id="KW-1015">Disulfide bond</keyword>
<evidence type="ECO:0000259" key="11">
    <source>
        <dbReference type="Pfam" id="PF14862"/>
    </source>
</evidence>
<keyword evidence="8" id="KW-0044">Antibiotic</keyword>
<protein>
    <submittedName>
        <fullName evidence="15">Beta-defensin 119 isoform X2</fullName>
    </submittedName>
    <submittedName>
        <fullName evidence="12">Defensin beta 119</fullName>
    </submittedName>
</protein>
<keyword evidence="7" id="KW-0211">Defensin</keyword>
<evidence type="ECO:0000256" key="6">
    <source>
        <dbReference type="ARBA" id="ARBA00022729"/>
    </source>
</evidence>
<comment type="similarity">
    <text evidence="3">Belongs to the beta-defensin family.</text>
</comment>
<keyword evidence="6 10" id="KW-0732">Signal</keyword>
<evidence type="ECO:0000256" key="5">
    <source>
        <dbReference type="ARBA" id="ARBA00022529"/>
    </source>
</evidence>
<evidence type="ECO:0000256" key="3">
    <source>
        <dbReference type="ARBA" id="ARBA00007371"/>
    </source>
</evidence>
<name>A0A7E6CGE4_9CHIR</name>
<feature type="signal peptide" evidence="10">
    <location>
        <begin position="1"/>
        <end position="21"/>
    </location>
</feature>
<dbReference type="EMBL" id="JABVXQ010000010">
    <property type="protein sequence ID" value="KAF6087779.1"/>
    <property type="molecule type" value="Genomic_DNA"/>
</dbReference>